<evidence type="ECO:0000256" key="1">
    <source>
        <dbReference type="ARBA" id="ARBA00005750"/>
    </source>
</evidence>
<evidence type="ECO:0000256" key="4">
    <source>
        <dbReference type="ARBA" id="ARBA00051722"/>
    </source>
</evidence>
<dbReference type="Gene3D" id="3.20.20.140">
    <property type="entry name" value="Metal-dependent hydrolases"/>
    <property type="match status" value="1"/>
</dbReference>
<dbReference type="PANTHER" id="PTHR39181:SF1">
    <property type="entry name" value="TYROSINE-PROTEIN PHOSPHATASE YWQE"/>
    <property type="match status" value="1"/>
</dbReference>
<keyword evidence="3 5" id="KW-0904">Protein phosphatase</keyword>
<name>A0ABZ3EEP0_9STAP</name>
<gene>
    <name evidence="6" type="ORF">QQM35_04350</name>
</gene>
<proteinExistence type="inferred from homology"/>
<protein>
    <recommendedName>
        <fullName evidence="5">Tyrosine-protein phosphatase</fullName>
        <ecNumber evidence="5">3.1.3.48</ecNumber>
    </recommendedName>
</protein>
<dbReference type="SUPFAM" id="SSF89550">
    <property type="entry name" value="PHP domain-like"/>
    <property type="match status" value="1"/>
</dbReference>
<dbReference type="InterPro" id="IPR016195">
    <property type="entry name" value="Pol/histidinol_Pase-like"/>
</dbReference>
<dbReference type="PANTHER" id="PTHR39181">
    <property type="entry name" value="TYROSINE-PROTEIN PHOSPHATASE YWQE"/>
    <property type="match status" value="1"/>
</dbReference>
<dbReference type="Pfam" id="PF19567">
    <property type="entry name" value="CpsB_CapC"/>
    <property type="match status" value="1"/>
</dbReference>
<comment type="similarity">
    <text evidence="1 5">Belongs to the metallo-dependent hydrolases superfamily. CpsB/CapC family.</text>
</comment>
<evidence type="ECO:0000256" key="2">
    <source>
        <dbReference type="ARBA" id="ARBA00022801"/>
    </source>
</evidence>
<dbReference type="InterPro" id="IPR016667">
    <property type="entry name" value="Caps_polysacc_synth_CpsB/CapC"/>
</dbReference>
<reference evidence="6 7" key="1">
    <citation type="journal article" date="2024" name="Pathogens">
        <title>Staphylococcus hsinchuensis sp. nov., Isolated from Soymilk.</title>
        <authorList>
            <person name="Wang Y.T."/>
            <person name="Lin Y.C."/>
            <person name="Hsieh Y.H."/>
            <person name="Lin Y.T."/>
            <person name="Hamada M."/>
            <person name="Chen C.C."/>
            <person name="Liou J.S."/>
            <person name="Lee A.Y."/>
            <person name="Zhang W.L."/>
            <person name="Chen Y.T."/>
            <person name="Huang C.H."/>
        </authorList>
    </citation>
    <scope>NUCLEOTIDE SEQUENCE [LARGE SCALE GENOMIC DNA]</scope>
    <source>
        <strain evidence="6 7">H164</strain>
    </source>
</reference>
<sequence length="255" mass="29243">MFDIHNHILINVDDGPQSKEEAITLLKQASNEGVTDIIATPHHLTTRFNNDIQSVKNNINTLKELINEEKININIYHGQEIRITDRIIEEIDTGSISGINDSQYLLIEFPSNEVPHYTQNLFYTLQNMGYIPIIAHPERNKVISQDLDVLFDLVNSGALAQLTSGSLTGQFGKKVTQNSIKMIENNLVHFIASDAHSTNERPFIMNSLFDNKKLEDYHGDLNEYLTNAKKLINNEKITKYRPIQDYKKKKWFGIF</sequence>
<dbReference type="Proteomes" id="UP001436297">
    <property type="component" value="Chromosome"/>
</dbReference>
<dbReference type="PIRSF" id="PIRSF016557">
    <property type="entry name" value="Caps_synth_CpsB"/>
    <property type="match status" value="1"/>
</dbReference>
<keyword evidence="2 5" id="KW-0378">Hydrolase</keyword>
<keyword evidence="7" id="KW-1185">Reference proteome</keyword>
<organism evidence="6 7">
    <name type="scientific">Staphylococcus hsinchuensis</name>
    <dbReference type="NCBI Taxonomy" id="3051183"/>
    <lineage>
        <taxon>Bacteria</taxon>
        <taxon>Bacillati</taxon>
        <taxon>Bacillota</taxon>
        <taxon>Bacilli</taxon>
        <taxon>Bacillales</taxon>
        <taxon>Staphylococcaceae</taxon>
        <taxon>Staphylococcus</taxon>
    </lineage>
</organism>
<dbReference type="EC" id="3.1.3.48" evidence="5"/>
<comment type="catalytic activity">
    <reaction evidence="4 5">
        <text>O-phospho-L-tyrosyl-[protein] + H2O = L-tyrosyl-[protein] + phosphate</text>
        <dbReference type="Rhea" id="RHEA:10684"/>
        <dbReference type="Rhea" id="RHEA-COMP:10136"/>
        <dbReference type="Rhea" id="RHEA-COMP:20101"/>
        <dbReference type="ChEBI" id="CHEBI:15377"/>
        <dbReference type="ChEBI" id="CHEBI:43474"/>
        <dbReference type="ChEBI" id="CHEBI:46858"/>
        <dbReference type="ChEBI" id="CHEBI:61978"/>
        <dbReference type="EC" id="3.1.3.48"/>
    </reaction>
</comment>
<dbReference type="EMBL" id="CP128355">
    <property type="protein sequence ID" value="XAF71332.1"/>
    <property type="molecule type" value="Genomic_DNA"/>
</dbReference>
<dbReference type="RefSeq" id="WP_251943430.1">
    <property type="nucleotide sequence ID" value="NZ_CP128355.1"/>
</dbReference>
<evidence type="ECO:0000313" key="7">
    <source>
        <dbReference type="Proteomes" id="UP001436297"/>
    </source>
</evidence>
<accession>A0ABZ3EEP0</accession>
<evidence type="ECO:0000256" key="3">
    <source>
        <dbReference type="ARBA" id="ARBA00022912"/>
    </source>
</evidence>
<evidence type="ECO:0000256" key="5">
    <source>
        <dbReference type="PIRNR" id="PIRNR016557"/>
    </source>
</evidence>
<evidence type="ECO:0000313" key="6">
    <source>
        <dbReference type="EMBL" id="XAF71332.1"/>
    </source>
</evidence>